<feature type="chain" id="PRO_5037644928" description="SGNH hydrolase-type esterase domain-containing protein" evidence="1">
    <location>
        <begin position="22"/>
        <end position="102"/>
    </location>
</feature>
<dbReference type="InterPro" id="IPR036514">
    <property type="entry name" value="SGNH_hydro_sf"/>
</dbReference>
<organism evidence="2 3">
    <name type="scientific">Novosphingobium endophyticum</name>
    <dbReference type="NCBI Taxonomy" id="1955250"/>
    <lineage>
        <taxon>Bacteria</taxon>
        <taxon>Pseudomonadati</taxon>
        <taxon>Pseudomonadota</taxon>
        <taxon>Alphaproteobacteria</taxon>
        <taxon>Sphingomonadales</taxon>
        <taxon>Sphingomonadaceae</taxon>
        <taxon>Novosphingobium</taxon>
    </lineage>
</organism>
<evidence type="ECO:0000313" key="2">
    <source>
        <dbReference type="EMBL" id="GGC13946.1"/>
    </source>
</evidence>
<keyword evidence="1" id="KW-0732">Signal</keyword>
<name>A0A916TXX1_9SPHN</name>
<accession>A0A916TXX1</accession>
<proteinExistence type="predicted"/>
<dbReference type="Proteomes" id="UP000608154">
    <property type="component" value="Unassembled WGS sequence"/>
</dbReference>
<dbReference type="AlphaFoldDB" id="A0A916TXX1"/>
<evidence type="ECO:0000256" key="1">
    <source>
        <dbReference type="SAM" id="SignalP"/>
    </source>
</evidence>
<reference evidence="2" key="2">
    <citation type="submission" date="2020-09" db="EMBL/GenBank/DDBJ databases">
        <authorList>
            <person name="Sun Q."/>
            <person name="Zhou Y."/>
        </authorList>
    </citation>
    <scope>NUCLEOTIDE SEQUENCE</scope>
    <source>
        <strain evidence="2">CGMCC 1.15095</strain>
    </source>
</reference>
<protein>
    <recommendedName>
        <fullName evidence="4">SGNH hydrolase-type esterase domain-containing protein</fullName>
    </recommendedName>
</protein>
<comment type="caution">
    <text evidence="2">The sequence shown here is derived from an EMBL/GenBank/DDBJ whole genome shotgun (WGS) entry which is preliminary data.</text>
</comment>
<dbReference type="EMBL" id="BMHK01000040">
    <property type="protein sequence ID" value="GGC13946.1"/>
    <property type="molecule type" value="Genomic_DNA"/>
</dbReference>
<dbReference type="SUPFAM" id="SSF52266">
    <property type="entry name" value="SGNH hydrolase"/>
    <property type="match status" value="1"/>
</dbReference>
<feature type="signal peptide" evidence="1">
    <location>
        <begin position="1"/>
        <end position="21"/>
    </location>
</feature>
<evidence type="ECO:0008006" key="4">
    <source>
        <dbReference type="Google" id="ProtNLM"/>
    </source>
</evidence>
<dbReference type="Gene3D" id="3.40.50.1110">
    <property type="entry name" value="SGNH hydrolase"/>
    <property type="match status" value="1"/>
</dbReference>
<sequence length="102" mass="10722">MVNVLQTVNPILLFLALTAPAAAREENQPASGARYVAMGSSFASGSGVAPYAPSAPARCQRSTRNYAQLLAKKLDLYLVDVTCGGRDYRPHPGALERASGAD</sequence>
<reference evidence="2" key="1">
    <citation type="journal article" date="2014" name="Int. J. Syst. Evol. Microbiol.">
        <title>Complete genome sequence of Corynebacterium casei LMG S-19264T (=DSM 44701T), isolated from a smear-ripened cheese.</title>
        <authorList>
            <consortium name="US DOE Joint Genome Institute (JGI-PGF)"/>
            <person name="Walter F."/>
            <person name="Albersmeier A."/>
            <person name="Kalinowski J."/>
            <person name="Ruckert C."/>
        </authorList>
    </citation>
    <scope>NUCLEOTIDE SEQUENCE</scope>
    <source>
        <strain evidence="2">CGMCC 1.15095</strain>
    </source>
</reference>
<dbReference type="GO" id="GO:0016788">
    <property type="term" value="F:hydrolase activity, acting on ester bonds"/>
    <property type="evidence" value="ECO:0007669"/>
    <property type="project" value="UniProtKB-ARBA"/>
</dbReference>
<keyword evidence="3" id="KW-1185">Reference proteome</keyword>
<gene>
    <name evidence="2" type="ORF">GCM10011494_35930</name>
</gene>
<evidence type="ECO:0000313" key="3">
    <source>
        <dbReference type="Proteomes" id="UP000608154"/>
    </source>
</evidence>